<evidence type="ECO:0000313" key="3">
    <source>
        <dbReference type="EMBL" id="WUM22189.1"/>
    </source>
</evidence>
<protein>
    <submittedName>
        <fullName evidence="3">M23 family metallopeptidase</fullName>
    </submittedName>
</protein>
<dbReference type="SUPFAM" id="SSF51261">
    <property type="entry name" value="Duplicated hybrid motif"/>
    <property type="match status" value="1"/>
</dbReference>
<dbReference type="InterPro" id="IPR011055">
    <property type="entry name" value="Dup_hybrid_motif"/>
</dbReference>
<dbReference type="PANTHER" id="PTHR21666">
    <property type="entry name" value="PEPTIDASE-RELATED"/>
    <property type="match status" value="1"/>
</dbReference>
<reference evidence="3 4" key="1">
    <citation type="submission" date="2022-10" db="EMBL/GenBank/DDBJ databases">
        <title>The complete genomes of actinobacterial strains from the NBC collection.</title>
        <authorList>
            <person name="Joergensen T.S."/>
            <person name="Alvarez Arevalo M."/>
            <person name="Sterndorff E.B."/>
            <person name="Faurdal D."/>
            <person name="Vuksanovic O."/>
            <person name="Mourched A.-S."/>
            <person name="Charusanti P."/>
            <person name="Shaw S."/>
            <person name="Blin K."/>
            <person name="Weber T."/>
        </authorList>
    </citation>
    <scope>NUCLEOTIDE SEQUENCE [LARGE SCALE GENOMIC DNA]</scope>
    <source>
        <strain evidence="3 4">NBC_00319</strain>
    </source>
</reference>
<keyword evidence="4" id="KW-1185">Reference proteome</keyword>
<sequence>MVAVPGASRAEGLTPGGYGWPLSPRPEVVRGFDPPAKRWLAGHRGVDLAAATGAPVLSPGSGVVHFAGVVAGKPVVSVMHPDGVLTTYEPVSSTVSVGTTVVRGSLLGTVDGVHPGCAPTCLHWGARRGAGSAARYLNPLALLGAVRVRLKPVGAVGAAGPVGVQARGWA</sequence>
<dbReference type="KEGG" id="whr:OG579_00730"/>
<dbReference type="InterPro" id="IPR016047">
    <property type="entry name" value="M23ase_b-sheet_dom"/>
</dbReference>
<dbReference type="InterPro" id="IPR050570">
    <property type="entry name" value="Cell_wall_metabolism_enzyme"/>
</dbReference>
<proteinExistence type="predicted"/>
<name>A0AAU4K8A9_9NOCA</name>
<dbReference type="PANTHER" id="PTHR21666:SF289">
    <property type="entry name" value="L-ALA--D-GLU ENDOPEPTIDASE"/>
    <property type="match status" value="1"/>
</dbReference>
<organism evidence="3 4">
    <name type="scientific">Williamsia herbipolensis</name>
    <dbReference type="NCBI Taxonomy" id="1603258"/>
    <lineage>
        <taxon>Bacteria</taxon>
        <taxon>Bacillati</taxon>
        <taxon>Actinomycetota</taxon>
        <taxon>Actinomycetes</taxon>
        <taxon>Mycobacteriales</taxon>
        <taxon>Nocardiaceae</taxon>
        <taxon>Williamsia</taxon>
    </lineage>
</organism>
<gene>
    <name evidence="3" type="ORF">OG579_00730</name>
</gene>
<accession>A0AAU4K8A9</accession>
<dbReference type="GO" id="GO:0004222">
    <property type="term" value="F:metalloendopeptidase activity"/>
    <property type="evidence" value="ECO:0007669"/>
    <property type="project" value="TreeGrafter"/>
</dbReference>
<evidence type="ECO:0000259" key="2">
    <source>
        <dbReference type="Pfam" id="PF01551"/>
    </source>
</evidence>
<dbReference type="Pfam" id="PF01551">
    <property type="entry name" value="Peptidase_M23"/>
    <property type="match status" value="1"/>
</dbReference>
<dbReference type="Gene3D" id="2.70.70.10">
    <property type="entry name" value="Glucose Permease (Domain IIA)"/>
    <property type="match status" value="1"/>
</dbReference>
<dbReference type="Proteomes" id="UP001432128">
    <property type="component" value="Chromosome"/>
</dbReference>
<dbReference type="AlphaFoldDB" id="A0AAU4K8A9"/>
<dbReference type="EMBL" id="CP108021">
    <property type="protein sequence ID" value="WUM22189.1"/>
    <property type="molecule type" value="Genomic_DNA"/>
</dbReference>
<dbReference type="CDD" id="cd12797">
    <property type="entry name" value="M23_peptidase"/>
    <property type="match status" value="1"/>
</dbReference>
<evidence type="ECO:0000256" key="1">
    <source>
        <dbReference type="ARBA" id="ARBA00022729"/>
    </source>
</evidence>
<feature type="domain" description="M23ase beta-sheet core" evidence="2">
    <location>
        <begin position="42"/>
        <end position="129"/>
    </location>
</feature>
<evidence type="ECO:0000313" key="4">
    <source>
        <dbReference type="Proteomes" id="UP001432128"/>
    </source>
</evidence>
<keyword evidence="1" id="KW-0732">Signal</keyword>